<evidence type="ECO:0000256" key="2">
    <source>
        <dbReference type="ARBA" id="ARBA00008929"/>
    </source>
</evidence>
<dbReference type="AlphaFoldDB" id="A0A6J4K3T1"/>
<dbReference type="GO" id="GO:0005886">
    <property type="term" value="C:plasma membrane"/>
    <property type="evidence" value="ECO:0007669"/>
    <property type="project" value="UniProtKB-SubCell"/>
</dbReference>
<feature type="transmembrane region" description="Helical" evidence="8">
    <location>
        <begin position="80"/>
        <end position="100"/>
    </location>
</feature>
<protein>
    <submittedName>
        <fullName evidence="9">Formate dehydrogenase O putative subunit</fullName>
    </submittedName>
</protein>
<feature type="region of interest" description="Disordered" evidence="7">
    <location>
        <begin position="1"/>
        <end position="28"/>
    </location>
</feature>
<dbReference type="EMBL" id="CADCTC010000265">
    <property type="protein sequence ID" value="CAA9294994.1"/>
    <property type="molecule type" value="Genomic_DNA"/>
</dbReference>
<feature type="transmembrane region" description="Helical" evidence="8">
    <location>
        <begin position="272"/>
        <end position="293"/>
    </location>
</feature>
<name>A0A6J4K3T1_9CHLR</name>
<dbReference type="InterPro" id="IPR005614">
    <property type="entry name" value="NrfD-like"/>
</dbReference>
<dbReference type="Gene3D" id="1.20.1630.10">
    <property type="entry name" value="Formate dehydrogenase/DMSO reductase domain"/>
    <property type="match status" value="1"/>
</dbReference>
<evidence type="ECO:0000256" key="6">
    <source>
        <dbReference type="ARBA" id="ARBA00023136"/>
    </source>
</evidence>
<keyword evidence="5 8" id="KW-1133">Transmembrane helix</keyword>
<evidence type="ECO:0000256" key="3">
    <source>
        <dbReference type="ARBA" id="ARBA00022475"/>
    </source>
</evidence>
<feature type="transmembrane region" description="Helical" evidence="8">
    <location>
        <begin position="300"/>
        <end position="320"/>
    </location>
</feature>
<evidence type="ECO:0000256" key="7">
    <source>
        <dbReference type="SAM" id="MobiDB-lite"/>
    </source>
</evidence>
<gene>
    <name evidence="9" type="ORF">AVDCRST_MAG77-5101</name>
</gene>
<keyword evidence="3" id="KW-1003">Cell membrane</keyword>
<feature type="transmembrane region" description="Helical" evidence="8">
    <location>
        <begin position="43"/>
        <end position="68"/>
    </location>
</feature>
<keyword evidence="6 8" id="KW-0472">Membrane</keyword>
<keyword evidence="4 8" id="KW-0812">Transmembrane</keyword>
<feature type="transmembrane region" description="Helical" evidence="8">
    <location>
        <begin position="120"/>
        <end position="142"/>
    </location>
</feature>
<dbReference type="Pfam" id="PF03916">
    <property type="entry name" value="NrfD"/>
    <property type="match status" value="1"/>
</dbReference>
<evidence type="ECO:0000256" key="4">
    <source>
        <dbReference type="ARBA" id="ARBA00022692"/>
    </source>
</evidence>
<evidence type="ECO:0000256" key="1">
    <source>
        <dbReference type="ARBA" id="ARBA00004651"/>
    </source>
</evidence>
<evidence type="ECO:0000256" key="8">
    <source>
        <dbReference type="SAM" id="Phobius"/>
    </source>
</evidence>
<dbReference type="PANTHER" id="PTHR34856">
    <property type="entry name" value="PROTEIN NRFD"/>
    <property type="match status" value="1"/>
</dbReference>
<accession>A0A6J4K3T1</accession>
<feature type="transmembrane region" description="Helical" evidence="8">
    <location>
        <begin position="197"/>
        <end position="220"/>
    </location>
</feature>
<dbReference type="InterPro" id="IPR052049">
    <property type="entry name" value="Electron_transfer_protein"/>
</dbReference>
<evidence type="ECO:0000256" key="5">
    <source>
        <dbReference type="ARBA" id="ARBA00022989"/>
    </source>
</evidence>
<comment type="similarity">
    <text evidence="2">Belongs to the NrfD family.</text>
</comment>
<proteinExistence type="inferred from homology"/>
<sequence>MTGASYERQWEARGGRRRARTTADDSRSSYYGVPPIHKPHWKWLIIIYFFLGGLSGASYAIAGVADLLGRRADRRIVRAGVYVSFAALLPCPILLILDLGRPERFLYMFRVLKLRSPMSVGTWALTLFGAFCTLSALIQAAHDGLLGRHNRAARLLAALPARAIGAAGAGPAFLVAGYTGVLLAATAVPLWTKSFMLMGPLFITSAASNATAAIALLLSLSRGTSRRTLHSLEKLDALLLAGEALLLLATWARLGRVIARPLHTGRLGLLNGAVVLGLGIAVPLVIQLTTLLAGSTAQPLATGFASVCVLTGGFAFRYVMVMAGRASADDPQATFDLTKSRLP</sequence>
<reference evidence="9" key="1">
    <citation type="submission" date="2020-02" db="EMBL/GenBank/DDBJ databases">
        <authorList>
            <person name="Meier V. D."/>
        </authorList>
    </citation>
    <scope>NUCLEOTIDE SEQUENCE</scope>
    <source>
        <strain evidence="9">AVDCRST_MAG77</strain>
    </source>
</reference>
<feature type="transmembrane region" description="Helical" evidence="8">
    <location>
        <begin position="163"/>
        <end position="191"/>
    </location>
</feature>
<organism evidence="9">
    <name type="scientific">uncultured Chloroflexota bacterium</name>
    <dbReference type="NCBI Taxonomy" id="166587"/>
    <lineage>
        <taxon>Bacteria</taxon>
        <taxon>Bacillati</taxon>
        <taxon>Chloroflexota</taxon>
        <taxon>environmental samples</taxon>
    </lineage>
</organism>
<evidence type="ECO:0000313" key="9">
    <source>
        <dbReference type="EMBL" id="CAA9294994.1"/>
    </source>
</evidence>
<comment type="subcellular location">
    <subcellularLocation>
        <location evidence="1">Cell membrane</location>
        <topology evidence="1">Multi-pass membrane protein</topology>
    </subcellularLocation>
</comment>
<dbReference type="PANTHER" id="PTHR34856:SF2">
    <property type="entry name" value="PROTEIN NRFD"/>
    <property type="match status" value="1"/>
</dbReference>